<reference evidence="3" key="1">
    <citation type="submission" date="2016-06" db="UniProtKB">
        <authorList>
            <consortium name="WormBaseParasite"/>
        </authorList>
    </citation>
    <scope>IDENTIFICATION</scope>
</reference>
<protein>
    <submittedName>
        <fullName evidence="1 3">Uncharacterized protein</fullName>
    </submittedName>
</protein>
<name>A0A183TG65_SCHSO</name>
<proteinExistence type="predicted"/>
<dbReference type="Proteomes" id="UP000275846">
    <property type="component" value="Unassembled WGS sequence"/>
</dbReference>
<evidence type="ECO:0000313" key="1">
    <source>
        <dbReference type="EMBL" id="VDM01849.1"/>
    </source>
</evidence>
<gene>
    <name evidence="1" type="ORF">SSLN_LOCUS15463</name>
</gene>
<dbReference type="WBParaSite" id="SSLN_0001604701-mRNA-1">
    <property type="protein sequence ID" value="SSLN_0001604701-mRNA-1"/>
    <property type="gene ID" value="SSLN_0001604701"/>
</dbReference>
<dbReference type="AlphaFoldDB" id="A0A183TG65"/>
<keyword evidence="2" id="KW-1185">Reference proteome</keyword>
<evidence type="ECO:0000313" key="3">
    <source>
        <dbReference type="WBParaSite" id="SSLN_0001604701-mRNA-1"/>
    </source>
</evidence>
<sequence>MHQPPLSEENNAPRINVNGAQLKNFAAVTQHENQRRGCQSDLQSQSAFGRLQASVWNRHGIHLNTKLKMYKAVVLMTLIYGAET</sequence>
<accession>A0A183TG65</accession>
<dbReference type="OrthoDB" id="6150535at2759"/>
<reference evidence="1 2" key="2">
    <citation type="submission" date="2018-11" db="EMBL/GenBank/DDBJ databases">
        <authorList>
            <consortium name="Pathogen Informatics"/>
        </authorList>
    </citation>
    <scope>NUCLEOTIDE SEQUENCE [LARGE SCALE GENOMIC DNA]</scope>
    <source>
        <strain evidence="1 2">NST_G2</strain>
    </source>
</reference>
<organism evidence="3">
    <name type="scientific">Schistocephalus solidus</name>
    <name type="common">Tapeworm</name>
    <dbReference type="NCBI Taxonomy" id="70667"/>
    <lineage>
        <taxon>Eukaryota</taxon>
        <taxon>Metazoa</taxon>
        <taxon>Spiralia</taxon>
        <taxon>Lophotrochozoa</taxon>
        <taxon>Platyhelminthes</taxon>
        <taxon>Cestoda</taxon>
        <taxon>Eucestoda</taxon>
        <taxon>Diphyllobothriidea</taxon>
        <taxon>Diphyllobothriidae</taxon>
        <taxon>Schistocephalus</taxon>
    </lineage>
</organism>
<dbReference type="EMBL" id="UYSU01039967">
    <property type="protein sequence ID" value="VDM01849.1"/>
    <property type="molecule type" value="Genomic_DNA"/>
</dbReference>
<evidence type="ECO:0000313" key="2">
    <source>
        <dbReference type="Proteomes" id="UP000275846"/>
    </source>
</evidence>